<dbReference type="GO" id="GO:0005737">
    <property type="term" value="C:cytoplasm"/>
    <property type="evidence" value="ECO:0007669"/>
    <property type="project" value="TreeGrafter"/>
</dbReference>
<feature type="binding site" evidence="13">
    <location>
        <begin position="252"/>
        <end position="254"/>
    </location>
    <ligand>
        <name>substrate</name>
    </ligand>
</feature>
<proteinExistence type="inferred from homology"/>
<evidence type="ECO:0000256" key="13">
    <source>
        <dbReference type="PIRSR" id="PIRSR006250-1"/>
    </source>
</evidence>
<dbReference type="SUPFAM" id="SSF54675">
    <property type="entry name" value="Nicotinate/Quinolinate PRTase N-terminal domain-like"/>
    <property type="match status" value="1"/>
</dbReference>
<name>A0A7V4XRU8_9BACT</name>
<evidence type="ECO:0000256" key="11">
    <source>
        <dbReference type="ARBA" id="ARBA00069173"/>
    </source>
</evidence>
<comment type="caution">
    <text evidence="16">The sequence shown here is derived from an EMBL/GenBank/DDBJ whole genome shotgun (WGS) entry which is preliminary data.</text>
</comment>
<dbReference type="InterPro" id="IPR027277">
    <property type="entry name" value="NadC/ModD"/>
</dbReference>
<dbReference type="InterPro" id="IPR036068">
    <property type="entry name" value="Nicotinate_pribotase-like_C"/>
</dbReference>
<dbReference type="EC" id="2.4.2.19" evidence="5"/>
<dbReference type="Gene3D" id="3.90.1170.20">
    <property type="entry name" value="Quinolinate phosphoribosyl transferase, N-terminal domain"/>
    <property type="match status" value="1"/>
</dbReference>
<evidence type="ECO:0000256" key="9">
    <source>
        <dbReference type="ARBA" id="ARBA00033102"/>
    </source>
</evidence>
<sequence length="294" mass="32463">MEWKSKKIEAILEGALKEDKATRDVTTDITVDADLRASATVIARQDLTLSGLGCIPRFLEIFAALDSRKHRRYEIVSHPEIFDGVRVKNGQAIAVIRHNARVILACERVILNLMQRMSGIATMTRRYVDAIEGTGARVLDTRKTVPGLRMLDKYAVRCGGGENHRLDLSDGILIKNNHISLGGGVARVLESAHKKRQPGQTIDIEVRSFDELKTALEYGAESLLLDNMTPAEVKKAVAMVKEHDEKIPTEASGNITLENIRKYAQTGVTYISVGALTHSVMAADISMRITAEIY</sequence>
<evidence type="ECO:0000256" key="5">
    <source>
        <dbReference type="ARBA" id="ARBA00011944"/>
    </source>
</evidence>
<dbReference type="InterPro" id="IPR022412">
    <property type="entry name" value="Quinolinate_PRibosylTrfase_N"/>
</dbReference>
<dbReference type="FunFam" id="3.20.20.70:FF:000030">
    <property type="entry name" value="Nicotinate-nucleotide pyrophosphorylase, carboxylating"/>
    <property type="match status" value="1"/>
</dbReference>
<evidence type="ECO:0000256" key="10">
    <source>
        <dbReference type="ARBA" id="ARBA00047445"/>
    </source>
</evidence>
<evidence type="ECO:0000256" key="1">
    <source>
        <dbReference type="ARBA" id="ARBA00003237"/>
    </source>
</evidence>
<feature type="binding site" evidence="13">
    <location>
        <begin position="141"/>
        <end position="143"/>
    </location>
    <ligand>
        <name>substrate</name>
    </ligand>
</feature>
<dbReference type="Gene3D" id="3.20.20.70">
    <property type="entry name" value="Aldolase class I"/>
    <property type="match status" value="1"/>
</dbReference>
<comment type="subunit">
    <text evidence="4">Hexamer formed by 3 homodimers.</text>
</comment>
<dbReference type="EMBL" id="DTKL01000026">
    <property type="protein sequence ID" value="HGY94024.1"/>
    <property type="molecule type" value="Genomic_DNA"/>
</dbReference>
<evidence type="ECO:0000256" key="8">
    <source>
        <dbReference type="ARBA" id="ARBA00022679"/>
    </source>
</evidence>
<comment type="similarity">
    <text evidence="3 12">Belongs to the NadC/ModD family.</text>
</comment>
<evidence type="ECO:0000259" key="15">
    <source>
        <dbReference type="Pfam" id="PF02749"/>
    </source>
</evidence>
<feature type="binding site" evidence="13">
    <location>
        <begin position="273"/>
        <end position="275"/>
    </location>
    <ligand>
        <name>substrate</name>
    </ligand>
</feature>
<dbReference type="UniPathway" id="UPA00253">
    <property type="reaction ID" value="UER00331"/>
</dbReference>
<feature type="binding site" evidence="13">
    <location>
        <position position="108"/>
    </location>
    <ligand>
        <name>substrate</name>
    </ligand>
</feature>
<evidence type="ECO:0000256" key="4">
    <source>
        <dbReference type="ARBA" id="ARBA00011218"/>
    </source>
</evidence>
<evidence type="ECO:0000256" key="12">
    <source>
        <dbReference type="PIRNR" id="PIRNR006250"/>
    </source>
</evidence>
<dbReference type="Pfam" id="PF02749">
    <property type="entry name" value="QRPTase_N"/>
    <property type="match status" value="1"/>
</dbReference>
<dbReference type="NCBIfam" id="TIGR00078">
    <property type="entry name" value="nadC"/>
    <property type="match status" value="1"/>
</dbReference>
<comment type="pathway">
    <text evidence="2">Cofactor biosynthesis; NAD(+) biosynthesis; nicotinate D-ribonucleotide from quinolinate: step 1/1.</text>
</comment>
<reference evidence="16" key="1">
    <citation type="journal article" date="2020" name="mSystems">
        <title>Genome- and Community-Level Interaction Insights into Carbon Utilization and Element Cycling Functions of Hydrothermarchaeota in Hydrothermal Sediment.</title>
        <authorList>
            <person name="Zhou Z."/>
            <person name="Liu Y."/>
            <person name="Xu W."/>
            <person name="Pan J."/>
            <person name="Luo Z.H."/>
            <person name="Li M."/>
        </authorList>
    </citation>
    <scope>NUCLEOTIDE SEQUENCE [LARGE SCALE GENOMIC DNA]</scope>
    <source>
        <strain evidence="16">SpSt-855</strain>
    </source>
</reference>
<evidence type="ECO:0000256" key="6">
    <source>
        <dbReference type="ARBA" id="ARBA00022642"/>
    </source>
</evidence>
<dbReference type="SUPFAM" id="SSF51690">
    <property type="entry name" value="Nicotinate/Quinolinate PRTase C-terminal domain-like"/>
    <property type="match status" value="1"/>
</dbReference>
<dbReference type="GO" id="GO:0009435">
    <property type="term" value="P:NAD+ biosynthetic process"/>
    <property type="evidence" value="ECO:0007669"/>
    <property type="project" value="UniProtKB-UniPathway"/>
</dbReference>
<evidence type="ECO:0000256" key="3">
    <source>
        <dbReference type="ARBA" id="ARBA00009400"/>
    </source>
</evidence>
<dbReference type="InterPro" id="IPR013785">
    <property type="entry name" value="Aldolase_TIM"/>
</dbReference>
<accession>A0A7V4XRU8</accession>
<dbReference type="PIRSF" id="PIRSF006250">
    <property type="entry name" value="NadC_ModD"/>
    <property type="match status" value="1"/>
</dbReference>
<dbReference type="InterPro" id="IPR002638">
    <property type="entry name" value="Quinolinate_PRibosylTrfase_C"/>
</dbReference>
<comment type="function">
    <text evidence="1">Involved in the catabolism of quinolinic acid (QA).</text>
</comment>
<keyword evidence="8 12" id="KW-0808">Transferase</keyword>
<dbReference type="Pfam" id="PF01729">
    <property type="entry name" value="QRPTase_C"/>
    <property type="match status" value="1"/>
</dbReference>
<feature type="binding site" evidence="13">
    <location>
        <position position="175"/>
    </location>
    <ligand>
        <name>substrate</name>
    </ligand>
</feature>
<protein>
    <recommendedName>
        <fullName evidence="11">Probable nicotinate-nucleotide pyrophosphorylase [carboxylating]</fullName>
        <ecNumber evidence="5">2.4.2.19</ecNumber>
    </recommendedName>
    <alternativeName>
        <fullName evidence="9">Quinolinate phosphoribosyltransferase [decarboxylating]</fullName>
    </alternativeName>
</protein>
<evidence type="ECO:0000256" key="7">
    <source>
        <dbReference type="ARBA" id="ARBA00022676"/>
    </source>
</evidence>
<feature type="binding site" evidence="13">
    <location>
        <position position="226"/>
    </location>
    <ligand>
        <name>substrate</name>
    </ligand>
</feature>
<feature type="binding site" evidence="13">
    <location>
        <position position="205"/>
    </location>
    <ligand>
        <name>substrate</name>
    </ligand>
</feature>
<evidence type="ECO:0000256" key="2">
    <source>
        <dbReference type="ARBA" id="ARBA00004893"/>
    </source>
</evidence>
<dbReference type="FunFam" id="3.90.1170.20:FF:000001">
    <property type="entry name" value="Nicotinate-nucleotide diphosphorylase (Carboxylating)"/>
    <property type="match status" value="1"/>
</dbReference>
<dbReference type="PANTHER" id="PTHR32179">
    <property type="entry name" value="NICOTINATE-NUCLEOTIDE PYROPHOSPHORYLASE [CARBOXYLATING]"/>
    <property type="match status" value="1"/>
</dbReference>
<dbReference type="PANTHER" id="PTHR32179:SF3">
    <property type="entry name" value="NICOTINATE-NUCLEOTIDE PYROPHOSPHORYLASE [CARBOXYLATING]"/>
    <property type="match status" value="1"/>
</dbReference>
<keyword evidence="6" id="KW-0662">Pyridine nucleotide biosynthesis</keyword>
<dbReference type="InterPro" id="IPR004393">
    <property type="entry name" value="NadC"/>
</dbReference>
<keyword evidence="7 12" id="KW-0328">Glycosyltransferase</keyword>
<dbReference type="AlphaFoldDB" id="A0A7V4XRU8"/>
<feature type="binding site" evidence="13">
    <location>
        <position position="165"/>
    </location>
    <ligand>
        <name>substrate</name>
    </ligand>
</feature>
<gene>
    <name evidence="16" type="primary">nadC</name>
    <name evidence="16" type="ORF">ENW50_04970</name>
</gene>
<evidence type="ECO:0000313" key="16">
    <source>
        <dbReference type="EMBL" id="HGY94024.1"/>
    </source>
</evidence>
<comment type="catalytic activity">
    <reaction evidence="10">
        <text>nicotinate beta-D-ribonucleotide + CO2 + diphosphate = quinolinate + 5-phospho-alpha-D-ribose 1-diphosphate + 2 H(+)</text>
        <dbReference type="Rhea" id="RHEA:12733"/>
        <dbReference type="ChEBI" id="CHEBI:15378"/>
        <dbReference type="ChEBI" id="CHEBI:16526"/>
        <dbReference type="ChEBI" id="CHEBI:29959"/>
        <dbReference type="ChEBI" id="CHEBI:33019"/>
        <dbReference type="ChEBI" id="CHEBI:57502"/>
        <dbReference type="ChEBI" id="CHEBI:58017"/>
        <dbReference type="EC" id="2.4.2.19"/>
    </reaction>
</comment>
<dbReference type="GO" id="GO:0034213">
    <property type="term" value="P:quinolinate catabolic process"/>
    <property type="evidence" value="ECO:0007669"/>
    <property type="project" value="TreeGrafter"/>
</dbReference>
<dbReference type="CDD" id="cd01572">
    <property type="entry name" value="QPRTase"/>
    <property type="match status" value="1"/>
</dbReference>
<feature type="domain" description="Quinolinate phosphoribosyl transferase N-terminal" evidence="15">
    <location>
        <begin position="24"/>
        <end position="118"/>
    </location>
</feature>
<dbReference type="GO" id="GO:0004514">
    <property type="term" value="F:nicotinate-nucleotide diphosphorylase (carboxylating) activity"/>
    <property type="evidence" value="ECO:0007669"/>
    <property type="project" value="UniProtKB-EC"/>
</dbReference>
<dbReference type="InterPro" id="IPR037128">
    <property type="entry name" value="Quinolinate_PRibosylTase_N_sf"/>
</dbReference>
<evidence type="ECO:0000259" key="14">
    <source>
        <dbReference type="Pfam" id="PF01729"/>
    </source>
</evidence>
<feature type="domain" description="Quinolinate phosphoribosyl transferase C-terminal" evidence="14">
    <location>
        <begin position="120"/>
        <end position="288"/>
    </location>
</feature>
<organism evidence="16">
    <name type="scientific">Acidobacterium capsulatum</name>
    <dbReference type="NCBI Taxonomy" id="33075"/>
    <lineage>
        <taxon>Bacteria</taxon>
        <taxon>Pseudomonadati</taxon>
        <taxon>Acidobacteriota</taxon>
        <taxon>Terriglobia</taxon>
        <taxon>Terriglobales</taxon>
        <taxon>Acidobacteriaceae</taxon>
        <taxon>Acidobacterium</taxon>
    </lineage>
</organism>